<evidence type="ECO:0000256" key="11">
    <source>
        <dbReference type="ARBA" id="ARBA00061188"/>
    </source>
</evidence>
<dbReference type="InterPro" id="IPR035902">
    <property type="entry name" value="Nuc_phospho_transferase"/>
</dbReference>
<evidence type="ECO:0000256" key="9">
    <source>
        <dbReference type="ARBA" id="ARBA00023141"/>
    </source>
</evidence>
<keyword evidence="9 12" id="KW-0057">Aromatic amino acid biosynthesis</keyword>
<keyword evidence="16" id="KW-1185">Reference proteome</keyword>
<evidence type="ECO:0000313" key="16">
    <source>
        <dbReference type="Proteomes" id="UP000199496"/>
    </source>
</evidence>
<comment type="cofactor">
    <cofactor evidence="12">
        <name>Mg(2+)</name>
        <dbReference type="ChEBI" id="CHEBI:18420"/>
    </cofactor>
    <text evidence="12">Binds 2 magnesium ions per monomer.</text>
</comment>
<comment type="pathway">
    <text evidence="1 12">Amino-acid biosynthesis; L-tryptophan biosynthesis; L-tryptophan from chorismate: step 2/5.</text>
</comment>
<feature type="binding site" evidence="12">
    <location>
        <position position="93"/>
    </location>
    <ligand>
        <name>Mg(2+)</name>
        <dbReference type="ChEBI" id="CHEBI:18420"/>
        <label>1</label>
    </ligand>
</feature>
<evidence type="ECO:0000256" key="4">
    <source>
        <dbReference type="ARBA" id="ARBA00022676"/>
    </source>
</evidence>
<feature type="binding site" evidence="12">
    <location>
        <begin position="109"/>
        <end position="117"/>
    </location>
    <ligand>
        <name>5-phospho-alpha-D-ribose 1-diphosphate</name>
        <dbReference type="ChEBI" id="CHEBI:58017"/>
    </ligand>
</feature>
<accession>A0A1H9D657</accession>
<comment type="caution">
    <text evidence="12">Lacks conserved residue(s) required for the propagation of feature annotation.</text>
</comment>
<evidence type="ECO:0000256" key="1">
    <source>
        <dbReference type="ARBA" id="ARBA00004907"/>
    </source>
</evidence>
<evidence type="ECO:0000256" key="2">
    <source>
        <dbReference type="ARBA" id="ARBA00011738"/>
    </source>
</evidence>
<dbReference type="GO" id="GO:0000287">
    <property type="term" value="F:magnesium ion binding"/>
    <property type="evidence" value="ECO:0007669"/>
    <property type="project" value="UniProtKB-UniRule"/>
</dbReference>
<feature type="binding site" evidence="12">
    <location>
        <begin position="84"/>
        <end position="85"/>
    </location>
    <ligand>
        <name>5-phospho-alpha-D-ribose 1-diphosphate</name>
        <dbReference type="ChEBI" id="CHEBI:58017"/>
    </ligand>
</feature>
<feature type="binding site" evidence="12">
    <location>
        <position position="167"/>
    </location>
    <ligand>
        <name>anthranilate</name>
        <dbReference type="ChEBI" id="CHEBI:16567"/>
        <label>2</label>
    </ligand>
</feature>
<dbReference type="FunFam" id="3.40.1030.10:FF:000002">
    <property type="entry name" value="Anthranilate phosphoribosyltransferase"/>
    <property type="match status" value="1"/>
</dbReference>
<evidence type="ECO:0000259" key="13">
    <source>
        <dbReference type="Pfam" id="PF00591"/>
    </source>
</evidence>
<sequence length="340" mass="35418">MNMQEAIRAVTEQRDLSGPEMVHVMRQIMTGEATPAQIGGFLVGLRMKGETVDEVAAAASVMRELATRVEVEAGHLVDTCGTGGDASGSFNISTASAFVVAAAGGRVAKHGNRSVSSKSGSADVLEAAGVNLDLGPEQVAQCINQVGVGFLFAPRHHGAMKHAVGPRREMGVRTLFNVLGPLTNPAGAPNQVLGVFSTHWLEPLAQVLKLLGSRHVMVVHAEDGLDEISIGAPTRVAELRDGEVTRRIIAPEQFGMPRTPLDAIRVGGAEESLALIRRVFAGEPGPARDIVMLNAGAAIHVAGLADSMAAGIRRAGEVIDSGAAAARMDELARVSQSLKA</sequence>
<dbReference type="PANTHER" id="PTHR43285">
    <property type="entry name" value="ANTHRANILATE PHOSPHORIBOSYLTRANSFERASE"/>
    <property type="match status" value="1"/>
</dbReference>
<comment type="similarity">
    <text evidence="11">In the C-terminal section; belongs to the anthranilate phosphoribosyltransferase family.</text>
</comment>
<proteinExistence type="inferred from homology"/>
<dbReference type="RefSeq" id="WP_090206917.1">
    <property type="nucleotide sequence ID" value="NZ_FOFO01000016.1"/>
</dbReference>
<dbReference type="NCBIfam" id="TIGR01245">
    <property type="entry name" value="trpD"/>
    <property type="match status" value="1"/>
</dbReference>
<dbReference type="GO" id="GO:0005829">
    <property type="term" value="C:cytosol"/>
    <property type="evidence" value="ECO:0007669"/>
    <property type="project" value="TreeGrafter"/>
</dbReference>
<comment type="catalytic activity">
    <reaction evidence="10 12">
        <text>N-(5-phospho-beta-D-ribosyl)anthranilate + diphosphate = 5-phospho-alpha-D-ribose 1-diphosphate + anthranilate</text>
        <dbReference type="Rhea" id="RHEA:11768"/>
        <dbReference type="ChEBI" id="CHEBI:16567"/>
        <dbReference type="ChEBI" id="CHEBI:18277"/>
        <dbReference type="ChEBI" id="CHEBI:33019"/>
        <dbReference type="ChEBI" id="CHEBI:58017"/>
        <dbReference type="EC" id="2.4.2.18"/>
    </reaction>
</comment>
<comment type="function">
    <text evidence="12">Catalyzes the transfer of the phosphoribosyl group of 5-phosphorylribose-1-pyrophosphate (PRPP) to anthranilate to yield N-(5'-phosphoribosyl)-anthranilate (PRA).</text>
</comment>
<gene>
    <name evidence="12" type="primary">trpD</name>
    <name evidence="15" type="ORF">SAMN05421693_11639</name>
</gene>
<evidence type="ECO:0000256" key="6">
    <source>
        <dbReference type="ARBA" id="ARBA00022723"/>
    </source>
</evidence>
<dbReference type="GO" id="GO:0000162">
    <property type="term" value="P:L-tryptophan biosynthetic process"/>
    <property type="evidence" value="ECO:0007669"/>
    <property type="project" value="UniProtKB-UniRule"/>
</dbReference>
<dbReference type="InterPro" id="IPR005940">
    <property type="entry name" value="Anthranilate_Pribosyl_Tfrase"/>
</dbReference>
<feature type="binding site" evidence="12">
    <location>
        <position position="89"/>
    </location>
    <ligand>
        <name>5-phospho-alpha-D-ribose 1-diphosphate</name>
        <dbReference type="ChEBI" id="CHEBI:58017"/>
    </ligand>
</feature>
<dbReference type="STRING" id="867345.SAMN05421693_11639"/>
<dbReference type="InterPro" id="IPR017459">
    <property type="entry name" value="Glycosyl_Trfase_fam3_N_dom"/>
</dbReference>
<feature type="binding site" evidence="12">
    <location>
        <position position="227"/>
    </location>
    <ligand>
        <name>Mg(2+)</name>
        <dbReference type="ChEBI" id="CHEBI:18420"/>
        <label>1</label>
    </ligand>
</feature>
<dbReference type="Proteomes" id="UP000199496">
    <property type="component" value="Unassembled WGS sequence"/>
</dbReference>
<evidence type="ECO:0000256" key="8">
    <source>
        <dbReference type="ARBA" id="ARBA00022842"/>
    </source>
</evidence>
<feature type="binding site" evidence="12">
    <location>
        <position position="226"/>
    </location>
    <ligand>
        <name>Mg(2+)</name>
        <dbReference type="ChEBI" id="CHEBI:18420"/>
        <label>2</label>
    </ligand>
</feature>
<feature type="domain" description="Glycosyl transferase family 3" evidence="13">
    <location>
        <begin position="74"/>
        <end position="324"/>
    </location>
</feature>
<dbReference type="OrthoDB" id="9806430at2"/>
<name>A0A1H9D657_9GAMM</name>
<dbReference type="GO" id="GO:0004048">
    <property type="term" value="F:anthranilate phosphoribosyltransferase activity"/>
    <property type="evidence" value="ECO:0007669"/>
    <property type="project" value="UniProtKB-UniRule"/>
</dbReference>
<reference evidence="15 16" key="1">
    <citation type="submission" date="2016-10" db="EMBL/GenBank/DDBJ databases">
        <authorList>
            <person name="de Groot N.N."/>
        </authorList>
    </citation>
    <scope>NUCLEOTIDE SEQUENCE [LARGE SCALE GENOMIC DNA]</scope>
    <source>
        <strain evidence="15 16">B7-7</strain>
    </source>
</reference>
<dbReference type="FunFam" id="1.20.970.10:FF:000006">
    <property type="entry name" value="Anthranilate phosphoribosyltransferase"/>
    <property type="match status" value="1"/>
</dbReference>
<keyword evidence="8 12" id="KW-0460">Magnesium</keyword>
<feature type="binding site" evidence="12">
    <location>
        <position position="227"/>
    </location>
    <ligand>
        <name>Mg(2+)</name>
        <dbReference type="ChEBI" id="CHEBI:18420"/>
        <label>2</label>
    </ligand>
</feature>
<dbReference type="EC" id="2.4.2.18" evidence="12"/>
<feature type="binding site" evidence="12">
    <location>
        <position position="81"/>
    </location>
    <ligand>
        <name>anthranilate</name>
        <dbReference type="ChEBI" id="CHEBI:16567"/>
        <label>1</label>
    </ligand>
</feature>
<dbReference type="InterPro" id="IPR000312">
    <property type="entry name" value="Glycosyl_Trfase_fam3"/>
</dbReference>
<keyword evidence="3 12" id="KW-0028">Amino-acid biosynthesis</keyword>
<dbReference type="InterPro" id="IPR036320">
    <property type="entry name" value="Glycosyl_Trfase_fam3_N_dom_sf"/>
</dbReference>
<keyword evidence="5 12" id="KW-0808">Transferase</keyword>
<dbReference type="UniPathway" id="UPA00035">
    <property type="reaction ID" value="UER00041"/>
</dbReference>
<evidence type="ECO:0000256" key="10">
    <source>
        <dbReference type="ARBA" id="ARBA00052328"/>
    </source>
</evidence>
<feature type="binding site" evidence="12">
    <location>
        <begin position="91"/>
        <end position="94"/>
    </location>
    <ligand>
        <name>5-phospho-alpha-D-ribose 1-diphosphate</name>
        <dbReference type="ChEBI" id="CHEBI:58017"/>
    </ligand>
</feature>
<evidence type="ECO:0000256" key="12">
    <source>
        <dbReference type="HAMAP-Rule" id="MF_00211"/>
    </source>
</evidence>
<comment type="similarity">
    <text evidence="12">Belongs to the anthranilate phosphoribosyltransferase family.</text>
</comment>
<dbReference type="Pfam" id="PF02885">
    <property type="entry name" value="Glycos_trans_3N"/>
    <property type="match status" value="1"/>
</dbReference>
<feature type="domain" description="Glycosyl transferase family 3 N-terminal" evidence="14">
    <location>
        <begin position="4"/>
        <end position="66"/>
    </location>
</feature>
<dbReference type="Pfam" id="PF00591">
    <property type="entry name" value="Glycos_transf_3"/>
    <property type="match status" value="1"/>
</dbReference>
<dbReference type="SUPFAM" id="SSF52418">
    <property type="entry name" value="Nucleoside phosphorylase/phosphoribosyltransferase catalytic domain"/>
    <property type="match status" value="1"/>
</dbReference>
<feature type="binding site" evidence="12">
    <location>
        <position position="81"/>
    </location>
    <ligand>
        <name>5-phospho-alpha-D-ribose 1-diphosphate</name>
        <dbReference type="ChEBI" id="CHEBI:58017"/>
    </ligand>
</feature>
<dbReference type="EMBL" id="FOFO01000016">
    <property type="protein sequence ID" value="SEQ08851.1"/>
    <property type="molecule type" value="Genomic_DNA"/>
</dbReference>
<keyword evidence="6 12" id="KW-0479">Metal-binding</keyword>
<dbReference type="Gene3D" id="3.40.1030.10">
    <property type="entry name" value="Nucleoside phosphorylase/phosphoribosyltransferase catalytic domain"/>
    <property type="match status" value="1"/>
</dbReference>
<feature type="binding site" evidence="12">
    <location>
        <position position="121"/>
    </location>
    <ligand>
        <name>5-phospho-alpha-D-ribose 1-diphosphate</name>
        <dbReference type="ChEBI" id="CHEBI:58017"/>
    </ligand>
</feature>
<feature type="binding site" evidence="12">
    <location>
        <position position="112"/>
    </location>
    <ligand>
        <name>anthranilate</name>
        <dbReference type="ChEBI" id="CHEBI:16567"/>
        <label>1</label>
    </ligand>
</feature>
<keyword evidence="7 12" id="KW-0822">Tryptophan biosynthesis</keyword>
<evidence type="ECO:0000256" key="7">
    <source>
        <dbReference type="ARBA" id="ARBA00022822"/>
    </source>
</evidence>
<dbReference type="SUPFAM" id="SSF47648">
    <property type="entry name" value="Nucleoside phosphorylase/phosphoribosyltransferase N-terminal domain"/>
    <property type="match status" value="1"/>
</dbReference>
<organism evidence="15 16">
    <name type="scientific">Ectothiorhodospira magna</name>
    <dbReference type="NCBI Taxonomy" id="867345"/>
    <lineage>
        <taxon>Bacteria</taxon>
        <taxon>Pseudomonadati</taxon>
        <taxon>Pseudomonadota</taxon>
        <taxon>Gammaproteobacteria</taxon>
        <taxon>Chromatiales</taxon>
        <taxon>Ectothiorhodospiraceae</taxon>
        <taxon>Ectothiorhodospira</taxon>
    </lineage>
</organism>
<dbReference type="Gene3D" id="1.20.970.10">
    <property type="entry name" value="Transferase, Pyrimidine Nucleoside Phosphorylase, Chain C"/>
    <property type="match status" value="1"/>
</dbReference>
<keyword evidence="4 12" id="KW-0328">Glycosyltransferase</keyword>
<dbReference type="HAMAP" id="MF_00211">
    <property type="entry name" value="TrpD"/>
    <property type="match status" value="1"/>
</dbReference>
<protein>
    <recommendedName>
        <fullName evidence="12">Anthranilate phosphoribosyltransferase</fullName>
        <ecNumber evidence="12">2.4.2.18</ecNumber>
    </recommendedName>
</protein>
<evidence type="ECO:0000313" key="15">
    <source>
        <dbReference type="EMBL" id="SEQ08851.1"/>
    </source>
</evidence>
<evidence type="ECO:0000256" key="5">
    <source>
        <dbReference type="ARBA" id="ARBA00022679"/>
    </source>
</evidence>
<evidence type="ECO:0000259" key="14">
    <source>
        <dbReference type="Pfam" id="PF02885"/>
    </source>
</evidence>
<comment type="subunit">
    <text evidence="2 12">Homodimer.</text>
</comment>
<dbReference type="AlphaFoldDB" id="A0A1H9D657"/>
<dbReference type="PANTHER" id="PTHR43285:SF2">
    <property type="entry name" value="ANTHRANILATE PHOSPHORIBOSYLTRANSFERASE"/>
    <property type="match status" value="1"/>
</dbReference>
<evidence type="ECO:0000256" key="3">
    <source>
        <dbReference type="ARBA" id="ARBA00022605"/>
    </source>
</evidence>